<comment type="caution">
    <text evidence="2">The sequence shown here is derived from an EMBL/GenBank/DDBJ whole genome shotgun (WGS) entry which is preliminary data.</text>
</comment>
<evidence type="ECO:0000313" key="2">
    <source>
        <dbReference type="EMBL" id="MCS1398089.1"/>
    </source>
</evidence>
<keyword evidence="3" id="KW-1185">Reference proteome</keyword>
<evidence type="ECO:0000259" key="1">
    <source>
        <dbReference type="Pfam" id="PF06114"/>
    </source>
</evidence>
<evidence type="ECO:0000313" key="3">
    <source>
        <dbReference type="Proteomes" id="UP001525021"/>
    </source>
</evidence>
<gene>
    <name evidence="2" type="ORF">NXZ79_18955</name>
</gene>
<dbReference type="EMBL" id="JANTOO010000020">
    <property type="protein sequence ID" value="MCS1398089.1"/>
    <property type="molecule type" value="Genomic_DNA"/>
</dbReference>
<dbReference type="Pfam" id="PF06114">
    <property type="entry name" value="Peptidase_M78"/>
    <property type="match status" value="1"/>
</dbReference>
<protein>
    <submittedName>
        <fullName evidence="2">ImmA/IrrE family metallo-endopeptidase</fullName>
    </submittedName>
</protein>
<dbReference type="InterPro" id="IPR010359">
    <property type="entry name" value="IrrE_HExxH"/>
</dbReference>
<name>A0ABT2DTH9_9BACI</name>
<organism evidence="2 3">
    <name type="scientific">Lysinibacillus pinottii</name>
    <dbReference type="NCBI Taxonomy" id="2973932"/>
    <lineage>
        <taxon>Bacteria</taxon>
        <taxon>Bacillati</taxon>
        <taxon>Bacillota</taxon>
        <taxon>Bacilli</taxon>
        <taxon>Bacillales</taxon>
        <taxon>Bacillaceae</taxon>
        <taxon>Lysinibacillus</taxon>
    </lineage>
</organism>
<dbReference type="RefSeq" id="WP_012293464.1">
    <property type="nucleotide sequence ID" value="NZ_JANTOO010000020.1"/>
</dbReference>
<proteinExistence type="predicted"/>
<reference evidence="2 3" key="1">
    <citation type="submission" date="2022-08" db="EMBL/GenBank/DDBJ databases">
        <title>Lysinibacillus sequencing.</title>
        <authorList>
            <person name="Dunlap C."/>
        </authorList>
    </citation>
    <scope>NUCLEOTIDE SEQUENCE [LARGE SCALE GENOMIC DNA]</scope>
    <source>
        <strain evidence="2 3">PB211</strain>
    </source>
</reference>
<sequence length="173" mass="20433">MSNTTYTEDFIESLYTKIGILLPHQLDVNEIACRLGILLYFWDNPSQVLFLGGRAYIFLNQDLSPKQMWQDFCHELCHVLLHCGSQEKMPYSWIEYQEWKANNFMVQACVPTFMLNNITLPGNEDKAIQLIQDLFNVEWDLAYKRLEQYKNNKFIHELNANTLKMYGNNNHTI</sequence>
<dbReference type="Proteomes" id="UP001525021">
    <property type="component" value="Unassembled WGS sequence"/>
</dbReference>
<feature type="domain" description="IrrE N-terminal-like" evidence="1">
    <location>
        <begin position="54"/>
        <end position="146"/>
    </location>
</feature>
<accession>A0ABT2DTH9</accession>